<accession>W8U8Z9</accession>
<reference evidence="1 2" key="1">
    <citation type="journal article" date="2014" name="Genome Announc.">
        <title>Complete Genome Sequence of Amino Acid-Utilizing Eubacterium acidaminophilum al-2 (DSM 3953).</title>
        <authorList>
            <person name="Poehlein A."/>
            <person name="Andreesen J.R."/>
            <person name="Daniel R."/>
        </authorList>
    </citation>
    <scope>NUCLEOTIDE SEQUENCE [LARGE SCALE GENOMIC DNA]</scope>
    <source>
        <strain evidence="1 2">DSM 3953</strain>
    </source>
</reference>
<dbReference type="GO" id="GO:0016740">
    <property type="term" value="F:transferase activity"/>
    <property type="evidence" value="ECO:0007669"/>
    <property type="project" value="UniProtKB-KW"/>
</dbReference>
<evidence type="ECO:0000313" key="2">
    <source>
        <dbReference type="Proteomes" id="UP000019591"/>
    </source>
</evidence>
<dbReference type="SUPFAM" id="SSF81593">
    <property type="entry name" value="Nucleotidyltransferase substrate binding subunit/domain"/>
    <property type="match status" value="1"/>
</dbReference>
<keyword evidence="2" id="KW-1185">Reference proteome</keyword>
<dbReference type="KEGG" id="eac:EAL2_c20500"/>
<dbReference type="NCBIfam" id="TIGR01987">
    <property type="entry name" value="HI0074"/>
    <property type="match status" value="1"/>
</dbReference>
<keyword evidence="1" id="KW-0808">Transferase</keyword>
<organism evidence="1 2">
    <name type="scientific">Peptoclostridium acidaminophilum DSM 3953</name>
    <dbReference type="NCBI Taxonomy" id="1286171"/>
    <lineage>
        <taxon>Bacteria</taxon>
        <taxon>Bacillati</taxon>
        <taxon>Bacillota</taxon>
        <taxon>Clostridia</taxon>
        <taxon>Peptostreptococcales</taxon>
        <taxon>Peptoclostridiaceae</taxon>
        <taxon>Peptoclostridium</taxon>
    </lineage>
</organism>
<dbReference type="eggNOG" id="COG1669">
    <property type="taxonomic scope" value="Bacteria"/>
</dbReference>
<dbReference type="Pfam" id="PF08780">
    <property type="entry name" value="NTase_sub_bind"/>
    <property type="match status" value="1"/>
</dbReference>
<dbReference type="Gene3D" id="1.20.120.330">
    <property type="entry name" value="Nucleotidyltransferases domain 2"/>
    <property type="match status" value="1"/>
</dbReference>
<gene>
    <name evidence="1" type="ORF">EAL2_c20500</name>
</gene>
<dbReference type="InterPro" id="IPR010235">
    <property type="entry name" value="HepT"/>
</dbReference>
<evidence type="ECO:0000313" key="1">
    <source>
        <dbReference type="EMBL" id="AHM57331.1"/>
    </source>
</evidence>
<protein>
    <submittedName>
        <fullName evidence="1">Nucleotidyltransferase substrate binding protein</fullName>
    </submittedName>
</protein>
<dbReference type="Proteomes" id="UP000019591">
    <property type="component" value="Chromosome"/>
</dbReference>
<dbReference type="EMBL" id="CP007452">
    <property type="protein sequence ID" value="AHM57331.1"/>
    <property type="molecule type" value="Genomic_DNA"/>
</dbReference>
<dbReference type="STRING" id="1286171.EAL2_c20500"/>
<dbReference type="AlphaFoldDB" id="W8U8Z9"/>
<dbReference type="PATRIC" id="fig|1286171.3.peg.1998"/>
<dbReference type="OrthoDB" id="9810452at2"/>
<proteinExistence type="predicted"/>
<dbReference type="HOGENOM" id="CLU_118479_1_0_9"/>
<dbReference type="RefSeq" id="WP_025436264.1">
    <property type="nucleotide sequence ID" value="NZ_CP007452.1"/>
</dbReference>
<name>W8U8Z9_PEPAC</name>
<sequence>MSDYRQKFENYKNALSKLKEGFEKYDHSNDLLRDGLIQRFEFTFELAWKTLKSIFEEEGLIGLNSPKTVFREAFSAGIISHEELWLSMLKDRNSTTHIYSEEVAKKICLNIEERYVAALDDLMAKIQERKMN</sequence>